<feature type="compositionally biased region" description="Basic and acidic residues" evidence="1">
    <location>
        <begin position="101"/>
        <end position="125"/>
    </location>
</feature>
<accession>A0A7S2UGF7</accession>
<organism evidence="3">
    <name type="scientific">Attheya septentrionalis</name>
    <dbReference type="NCBI Taxonomy" id="420275"/>
    <lineage>
        <taxon>Eukaryota</taxon>
        <taxon>Sar</taxon>
        <taxon>Stramenopiles</taxon>
        <taxon>Ochrophyta</taxon>
        <taxon>Bacillariophyta</taxon>
        <taxon>Coscinodiscophyceae</taxon>
        <taxon>Chaetocerotophycidae</taxon>
        <taxon>Chaetocerotales</taxon>
        <taxon>Attheyaceae</taxon>
        <taxon>Attheya</taxon>
    </lineage>
</organism>
<evidence type="ECO:0000256" key="1">
    <source>
        <dbReference type="SAM" id="MobiDB-lite"/>
    </source>
</evidence>
<name>A0A7S2UGF7_9STRA</name>
<dbReference type="InterPro" id="IPR036426">
    <property type="entry name" value="Bulb-type_lectin_dom_sf"/>
</dbReference>
<evidence type="ECO:0000256" key="2">
    <source>
        <dbReference type="SAM" id="Phobius"/>
    </source>
</evidence>
<keyword evidence="2" id="KW-0812">Transmembrane</keyword>
<dbReference type="Gene3D" id="2.90.10.10">
    <property type="entry name" value="Bulb-type lectin domain"/>
    <property type="match status" value="1"/>
</dbReference>
<sequence length="278" mass="32523">MALNDSHKSSDDERKPFVALGRHRWVHRARPYVSSRTWVWLMFSCGFLFSAAIFFRYHYAQHNSTSGITPATEDPKTLDEYPQTESPKQVSENEDDGVLGKSKEQPEIQSSEKKETENAESEKLKHQNKKKKTNNDPFSCNDDRVENNRRLLPGEYICSNNGLYQFGLLPVERDSTKVSFAWRDLKGNVTKSYIKKRNQVDKNKIYSWVLTENAEMIIYDAQNKTIWNRKCQRPVEFSPKCLNRYNCPYIHIHNDGVVVLNWIDGVWNSKNVKNIYDF</sequence>
<protein>
    <recommendedName>
        <fullName evidence="4">Bulb-type lectin domain-containing protein</fullName>
    </recommendedName>
</protein>
<evidence type="ECO:0008006" key="4">
    <source>
        <dbReference type="Google" id="ProtNLM"/>
    </source>
</evidence>
<reference evidence="3" key="1">
    <citation type="submission" date="2021-01" db="EMBL/GenBank/DDBJ databases">
        <authorList>
            <person name="Corre E."/>
            <person name="Pelletier E."/>
            <person name="Niang G."/>
            <person name="Scheremetjew M."/>
            <person name="Finn R."/>
            <person name="Kale V."/>
            <person name="Holt S."/>
            <person name="Cochrane G."/>
            <person name="Meng A."/>
            <person name="Brown T."/>
            <person name="Cohen L."/>
        </authorList>
    </citation>
    <scope>NUCLEOTIDE SEQUENCE</scope>
    <source>
        <strain evidence="3">CCMP2084</strain>
    </source>
</reference>
<evidence type="ECO:0000313" key="3">
    <source>
        <dbReference type="EMBL" id="CAD9818865.1"/>
    </source>
</evidence>
<dbReference type="AlphaFoldDB" id="A0A7S2UGF7"/>
<gene>
    <name evidence="3" type="ORF">ASEP1449_LOCUS10697</name>
</gene>
<feature type="transmembrane region" description="Helical" evidence="2">
    <location>
        <begin position="38"/>
        <end position="59"/>
    </location>
</feature>
<dbReference type="EMBL" id="HBHQ01016016">
    <property type="protein sequence ID" value="CAD9818865.1"/>
    <property type="molecule type" value="Transcribed_RNA"/>
</dbReference>
<keyword evidence="2" id="KW-0472">Membrane</keyword>
<feature type="region of interest" description="Disordered" evidence="1">
    <location>
        <begin position="65"/>
        <end position="143"/>
    </location>
</feature>
<proteinExistence type="predicted"/>
<keyword evidence="2" id="KW-1133">Transmembrane helix</keyword>